<dbReference type="InterPro" id="IPR039426">
    <property type="entry name" value="TonB-dep_rcpt-like"/>
</dbReference>
<feature type="signal peptide" evidence="10">
    <location>
        <begin position="1"/>
        <end position="23"/>
    </location>
</feature>
<dbReference type="InterPro" id="IPR023997">
    <property type="entry name" value="TonB-dep_OMP_SusC/RagA_CS"/>
</dbReference>
<proteinExistence type="inferred from homology"/>
<keyword evidence="2 8" id="KW-0813">Transport</keyword>
<dbReference type="Pfam" id="PF00593">
    <property type="entry name" value="TonB_dep_Rec_b-barrel"/>
    <property type="match status" value="1"/>
</dbReference>
<dbReference type="Gene3D" id="2.170.130.10">
    <property type="entry name" value="TonB-dependent receptor, plug domain"/>
    <property type="match status" value="1"/>
</dbReference>
<evidence type="ECO:0000256" key="3">
    <source>
        <dbReference type="ARBA" id="ARBA00022452"/>
    </source>
</evidence>
<dbReference type="AlphaFoldDB" id="A0A6A7WC21"/>
<evidence type="ECO:0000313" key="13">
    <source>
        <dbReference type="EMBL" id="MQP12033.1"/>
    </source>
</evidence>
<keyword evidence="7 8" id="KW-0998">Cell outer membrane</keyword>
<evidence type="ECO:0000256" key="9">
    <source>
        <dbReference type="RuleBase" id="RU003357"/>
    </source>
</evidence>
<evidence type="ECO:0000259" key="11">
    <source>
        <dbReference type="Pfam" id="PF00593"/>
    </source>
</evidence>
<dbReference type="Gene3D" id="2.40.170.20">
    <property type="entry name" value="TonB-dependent receptor, beta-barrel domain"/>
    <property type="match status" value="1"/>
</dbReference>
<feature type="chain" id="PRO_5025518882" evidence="10">
    <location>
        <begin position="24"/>
        <end position="1076"/>
    </location>
</feature>
<dbReference type="InterPro" id="IPR036942">
    <property type="entry name" value="Beta-barrel_TonB_sf"/>
</dbReference>
<dbReference type="SUPFAM" id="SSF56935">
    <property type="entry name" value="Porins"/>
    <property type="match status" value="1"/>
</dbReference>
<reference evidence="13 14" key="1">
    <citation type="submission" date="2019-09" db="EMBL/GenBank/DDBJ databases">
        <title>Distinct polysaccharide growth profiles of human intestinal Prevotella copri isolates.</title>
        <authorList>
            <person name="Fehlner-Peach H."/>
            <person name="Magnabosco C."/>
            <person name="Raghavan V."/>
            <person name="Scher J.U."/>
            <person name="Tett A."/>
            <person name="Cox L.M."/>
            <person name="Gottsegen C."/>
            <person name="Watters A."/>
            <person name="Wiltshire- Gordon J.D."/>
            <person name="Segata N."/>
            <person name="Bonneau R."/>
            <person name="Littman D.R."/>
        </authorList>
    </citation>
    <scope>NUCLEOTIDE SEQUENCE [LARGE SCALE GENOMIC DNA]</scope>
    <source>
        <strain evidence="14">iAQ1173</strain>
    </source>
</reference>
<dbReference type="Gene3D" id="2.60.40.1120">
    <property type="entry name" value="Carboxypeptidase-like, regulatory domain"/>
    <property type="match status" value="1"/>
</dbReference>
<dbReference type="InterPro" id="IPR037066">
    <property type="entry name" value="Plug_dom_sf"/>
</dbReference>
<keyword evidence="3 8" id="KW-1134">Transmembrane beta strand</keyword>
<accession>A0A6A7WC21</accession>
<dbReference type="NCBIfam" id="TIGR04057">
    <property type="entry name" value="SusC_RagA_signa"/>
    <property type="match status" value="1"/>
</dbReference>
<keyword evidence="6 8" id="KW-0472">Membrane</keyword>
<evidence type="ECO:0000256" key="7">
    <source>
        <dbReference type="ARBA" id="ARBA00023237"/>
    </source>
</evidence>
<gene>
    <name evidence="13" type="ORF">F7D20_08725</name>
</gene>
<protein>
    <submittedName>
        <fullName evidence="13">TonB-dependent receptor</fullName>
    </submittedName>
</protein>
<keyword evidence="5 9" id="KW-0798">TonB box</keyword>
<dbReference type="GO" id="GO:0009279">
    <property type="term" value="C:cell outer membrane"/>
    <property type="evidence" value="ECO:0007669"/>
    <property type="project" value="UniProtKB-SubCell"/>
</dbReference>
<evidence type="ECO:0000256" key="8">
    <source>
        <dbReference type="PROSITE-ProRule" id="PRU01360"/>
    </source>
</evidence>
<dbReference type="RefSeq" id="WP_158463704.1">
    <property type="nucleotide sequence ID" value="NZ_VZAD01000065.1"/>
</dbReference>
<keyword evidence="13" id="KW-0675">Receptor</keyword>
<keyword evidence="14" id="KW-1185">Reference proteome</keyword>
<comment type="similarity">
    <text evidence="8 9">Belongs to the TonB-dependent receptor family.</text>
</comment>
<evidence type="ECO:0000256" key="1">
    <source>
        <dbReference type="ARBA" id="ARBA00004571"/>
    </source>
</evidence>
<dbReference type="EMBL" id="VZAD01000065">
    <property type="protein sequence ID" value="MQP12033.1"/>
    <property type="molecule type" value="Genomic_DNA"/>
</dbReference>
<keyword evidence="4 8" id="KW-0812">Transmembrane</keyword>
<comment type="subcellular location">
    <subcellularLocation>
        <location evidence="1 8">Cell outer membrane</location>
        <topology evidence="1 8">Multi-pass membrane protein</topology>
    </subcellularLocation>
</comment>
<evidence type="ECO:0000256" key="2">
    <source>
        <dbReference type="ARBA" id="ARBA00022448"/>
    </source>
</evidence>
<dbReference type="Proteomes" id="UP000384372">
    <property type="component" value="Unassembled WGS sequence"/>
</dbReference>
<evidence type="ECO:0000256" key="5">
    <source>
        <dbReference type="ARBA" id="ARBA00023077"/>
    </source>
</evidence>
<name>A0A6A7WC21_9BACT</name>
<keyword evidence="10" id="KW-0732">Signal</keyword>
<evidence type="ECO:0000256" key="4">
    <source>
        <dbReference type="ARBA" id="ARBA00022692"/>
    </source>
</evidence>
<feature type="domain" description="TonB-dependent receptor-like beta-barrel" evidence="11">
    <location>
        <begin position="418"/>
        <end position="1028"/>
    </location>
</feature>
<dbReference type="NCBIfam" id="TIGR04056">
    <property type="entry name" value="OMP_RagA_SusC"/>
    <property type="match status" value="1"/>
</dbReference>
<evidence type="ECO:0000259" key="12">
    <source>
        <dbReference type="Pfam" id="PF07715"/>
    </source>
</evidence>
<dbReference type="OrthoDB" id="1096961at2"/>
<dbReference type="InterPro" id="IPR008969">
    <property type="entry name" value="CarboxyPept-like_regulatory"/>
</dbReference>
<organism evidence="13 14">
    <name type="scientific">Segatella copri</name>
    <dbReference type="NCBI Taxonomy" id="165179"/>
    <lineage>
        <taxon>Bacteria</taxon>
        <taxon>Pseudomonadati</taxon>
        <taxon>Bacteroidota</taxon>
        <taxon>Bacteroidia</taxon>
        <taxon>Bacteroidales</taxon>
        <taxon>Prevotellaceae</taxon>
        <taxon>Segatella</taxon>
    </lineage>
</organism>
<evidence type="ECO:0000313" key="14">
    <source>
        <dbReference type="Proteomes" id="UP000384372"/>
    </source>
</evidence>
<dbReference type="Pfam" id="PF07715">
    <property type="entry name" value="Plug"/>
    <property type="match status" value="1"/>
</dbReference>
<feature type="domain" description="TonB-dependent receptor plug" evidence="12">
    <location>
        <begin position="114"/>
        <end position="220"/>
    </location>
</feature>
<dbReference type="InterPro" id="IPR023996">
    <property type="entry name" value="TonB-dep_OMP_SusC/RagA"/>
</dbReference>
<dbReference type="InterPro" id="IPR000531">
    <property type="entry name" value="Beta-barrel_TonB"/>
</dbReference>
<evidence type="ECO:0000256" key="10">
    <source>
        <dbReference type="SAM" id="SignalP"/>
    </source>
</evidence>
<dbReference type="PROSITE" id="PS52016">
    <property type="entry name" value="TONB_DEPENDENT_REC_3"/>
    <property type="match status" value="1"/>
</dbReference>
<dbReference type="InterPro" id="IPR012910">
    <property type="entry name" value="Plug_dom"/>
</dbReference>
<comment type="caution">
    <text evidence="13">The sequence shown here is derived from an EMBL/GenBank/DDBJ whole genome shotgun (WGS) entry which is preliminary data.</text>
</comment>
<dbReference type="FunFam" id="2.170.130.10:FF:000008">
    <property type="entry name" value="SusC/RagA family TonB-linked outer membrane protein"/>
    <property type="match status" value="1"/>
</dbReference>
<dbReference type="SUPFAM" id="SSF49464">
    <property type="entry name" value="Carboxypeptidase regulatory domain-like"/>
    <property type="match status" value="1"/>
</dbReference>
<sequence length="1076" mass="119233">MYQQIKKGALALSLSLCCIGAFAQKTITGNVKDATGEPLIGVTIQAGKGGTVTDIDGNFSLQNLKPGDKITISYLGCKTQTITVGNQSALNIVMQSTDKSLDEVVVIGYGTMKRRDLTGAVASVTGDKLAQNPVSNIAEALQGQLPGVSVTSQDGRPGGSMSIRVRGGGSITQSNDPLFIVDGVQVSRIDDIPADNIESIDVLKDAASTAIYGARGANGVIMITTKSAKEGKAQVKYNMYYSVKEKPTTYDTESAYDYVLRNWSYATSYGDSYGANVAKYFGLGSANGNHLEEYRNMGTHNYQNDLLSSSHAWNHDLSISGGTEHTKYYASVNYTNDKGSLKDTGFRRWNVNFKLAQDITKNLKWNIDARYSEMRFQGCQFQYATSSYAYRPIDTPLGVDDPSLLGMGDANVDPKYNPVSIYDSYTQYNTHNRLRATNSLTWTPIKGLTGKTELTLARNWREQQTWDDGYEKGYNHATLVKSNGYNVRWTTTANYAVQGLGEDHSLDFLLGNEVLAKKSNSTTFNGYGYPLGWDMDTAFGQLNMSHMESTSLQDTNKSEIGTPNHTLSWFGRVNYSYLSRYLFTATFRADGSSKFAPNNHWGYFPAAAAAWRISDEPWMKGTQDWLSNLKLRLSFGTSGNDNIDASLWKATWVSETTEVDGQLVNTFRPGTMMANPDLKWETTISRNIGLDFGFWDGRLRGTLDFYWNTTKNILMMVPIDTSTGYTYQFQNVGKTSNKGVELALSYDIVNKKDWGLTFGMTYNFNHNNVDELFDNVLADTHTNWGSQMRMPYYDYVIRKDNPVGLVQGYKSLGFYTVDDFNVSADGVWTLKDGIPDNTVCNYSAGCAKAYKRPAGQKAFPGMYKFADVDDNGTVASNDVTIIGKTKPEHTGGFNISGRYKNFDLNANFAYQIGGDVYNANALHDMMGNKDTGFGSARVSELADCWKMYNVDNNGNLYAVTNPDELRTLNAGAKYALPYCEYGLVTSEFIEDASYLRLQNLSVGYTFPKTWMKPLGISNLRIYATVTNLFCIKGYSGIDPDVNTDFNAGGNGFPTPNYDYQAYPKTRSWTFGLNLAF</sequence>
<evidence type="ECO:0000256" key="6">
    <source>
        <dbReference type="ARBA" id="ARBA00023136"/>
    </source>
</evidence>
<dbReference type="Pfam" id="PF13715">
    <property type="entry name" value="CarbopepD_reg_2"/>
    <property type="match status" value="1"/>
</dbReference>